<gene>
    <name evidence="2" type="ORF">EJN92_06405</name>
</gene>
<reference evidence="2 3" key="1">
    <citation type="journal article" date="2011" name="Int. J. Syst. Evol. Microbiol.">
        <title>Description of Undibacterium oligocarboniphilum sp. nov., isolated from purified water, and Undibacterium pigrum strain CCUG 49012 as the type strain of Undibacterium parvum sp. nov., and emended descriptions of the genus Undibacterium and the species Undibacterium pigrum.</title>
        <authorList>
            <person name="Eder W."/>
            <person name="Wanner G."/>
            <person name="Ludwig W."/>
            <person name="Busse H.J."/>
            <person name="Ziemke-Kageler F."/>
            <person name="Lang E."/>
        </authorList>
    </citation>
    <scope>NUCLEOTIDE SEQUENCE [LARGE SCALE GENOMIC DNA]</scope>
    <source>
        <strain evidence="2 3">DSM 23061</strain>
    </source>
</reference>
<sequence>MIKSVKMAVIALSLVLTGCAATVNKPGSSTAAMQLPAGSSKKIVMTVKASPAVTATADWKIFQEQWRAGMAAATASKGLNFSFHDAESAPASEAGALIGVKINDYRYVSAGARIGLGVMTGNAFLDAEVAFSDLQTQRLVGTRKYHTTSSAWDGIFAAMTDKQVLAVSNEIVAEIVNYRAANANATNAAPVAPVTTNETATTYAVQPQASVSNVADSVASTPVNTSASVQAVEFRVGSSSVTVEKMAKQAGCVGGKGAGLVTPKGAVEVYRMACDNGGNFVAKCEMRQCSAM</sequence>
<evidence type="ECO:0000256" key="1">
    <source>
        <dbReference type="SAM" id="SignalP"/>
    </source>
</evidence>
<dbReference type="RefSeq" id="WP_126127042.1">
    <property type="nucleotide sequence ID" value="NZ_CP034464.1"/>
</dbReference>
<evidence type="ECO:0000313" key="2">
    <source>
        <dbReference type="EMBL" id="AZP11657.1"/>
    </source>
</evidence>
<keyword evidence="1" id="KW-0732">Signal</keyword>
<evidence type="ECO:0000313" key="3">
    <source>
        <dbReference type="Proteomes" id="UP000275663"/>
    </source>
</evidence>
<name>A0A3Q9BPN8_9BURK</name>
<proteinExistence type="predicted"/>
<organism evidence="2 3">
    <name type="scientific">Undibacterium parvum</name>
    <dbReference type="NCBI Taxonomy" id="401471"/>
    <lineage>
        <taxon>Bacteria</taxon>
        <taxon>Pseudomonadati</taxon>
        <taxon>Pseudomonadota</taxon>
        <taxon>Betaproteobacteria</taxon>
        <taxon>Burkholderiales</taxon>
        <taxon>Oxalobacteraceae</taxon>
        <taxon>Undibacterium</taxon>
    </lineage>
</organism>
<dbReference type="EMBL" id="CP034464">
    <property type="protein sequence ID" value="AZP11657.1"/>
    <property type="molecule type" value="Genomic_DNA"/>
</dbReference>
<accession>A0A3Q9BPN8</accession>
<dbReference type="OrthoDB" id="8777776at2"/>
<protein>
    <submittedName>
        <fullName evidence="2">DUF4410 domain-containing protein</fullName>
    </submittedName>
</protein>
<feature type="signal peptide" evidence="1">
    <location>
        <begin position="1"/>
        <end position="20"/>
    </location>
</feature>
<dbReference type="KEGG" id="upv:EJN92_06405"/>
<feature type="chain" id="PRO_5018767069" evidence="1">
    <location>
        <begin position="21"/>
        <end position="292"/>
    </location>
</feature>
<dbReference type="Proteomes" id="UP000275663">
    <property type="component" value="Chromosome"/>
</dbReference>
<dbReference type="PROSITE" id="PS51257">
    <property type="entry name" value="PROKAR_LIPOPROTEIN"/>
    <property type="match status" value="1"/>
</dbReference>
<dbReference type="AlphaFoldDB" id="A0A3Q9BPN8"/>
<keyword evidence="3" id="KW-1185">Reference proteome</keyword>